<protein>
    <submittedName>
        <fullName evidence="3">F-box/FBD/LRR-repeat protein At3g26920-like</fullName>
    </submittedName>
</protein>
<gene>
    <name evidence="3" type="primary">LOC104783574</name>
</gene>
<name>A0ABM1RM56_CAMSA</name>
<dbReference type="InterPro" id="IPR050232">
    <property type="entry name" value="FBL13/AtMIF1-like"/>
</dbReference>
<evidence type="ECO:0000313" key="2">
    <source>
        <dbReference type="Proteomes" id="UP000694864"/>
    </source>
</evidence>
<keyword evidence="2" id="KW-1185">Reference proteome</keyword>
<dbReference type="PANTHER" id="PTHR31900">
    <property type="entry name" value="F-BOX/RNI SUPERFAMILY PROTEIN-RELATED"/>
    <property type="match status" value="1"/>
</dbReference>
<accession>A0ABM1RM56</accession>
<organism evidence="2 3">
    <name type="scientific">Camelina sativa</name>
    <name type="common">False flax</name>
    <name type="synonym">Myagrum sativum</name>
    <dbReference type="NCBI Taxonomy" id="90675"/>
    <lineage>
        <taxon>Eukaryota</taxon>
        <taxon>Viridiplantae</taxon>
        <taxon>Streptophyta</taxon>
        <taxon>Embryophyta</taxon>
        <taxon>Tracheophyta</taxon>
        <taxon>Spermatophyta</taxon>
        <taxon>Magnoliopsida</taxon>
        <taxon>eudicotyledons</taxon>
        <taxon>Gunneridae</taxon>
        <taxon>Pentapetalae</taxon>
        <taxon>rosids</taxon>
        <taxon>malvids</taxon>
        <taxon>Brassicales</taxon>
        <taxon>Brassicaceae</taxon>
        <taxon>Camelineae</taxon>
        <taxon>Camelina</taxon>
    </lineage>
</organism>
<dbReference type="InterPro" id="IPR032675">
    <property type="entry name" value="LRR_dom_sf"/>
</dbReference>
<evidence type="ECO:0000259" key="1">
    <source>
        <dbReference type="Pfam" id="PF24758"/>
    </source>
</evidence>
<dbReference type="Pfam" id="PF24758">
    <property type="entry name" value="LRR_At5g56370"/>
    <property type="match status" value="1"/>
</dbReference>
<dbReference type="Proteomes" id="UP000694864">
    <property type="component" value="Chromosome 4"/>
</dbReference>
<evidence type="ECO:0000313" key="3">
    <source>
        <dbReference type="RefSeq" id="XP_019100094.1"/>
    </source>
</evidence>
<reference evidence="2" key="1">
    <citation type="journal article" date="2014" name="Nat. Commun.">
        <title>The emerging biofuel crop Camelina sativa retains a highly undifferentiated hexaploid genome structure.</title>
        <authorList>
            <person name="Kagale S."/>
            <person name="Koh C."/>
            <person name="Nixon J."/>
            <person name="Bollina V."/>
            <person name="Clarke W.E."/>
            <person name="Tuteja R."/>
            <person name="Spillane C."/>
            <person name="Robinson S.J."/>
            <person name="Links M.G."/>
            <person name="Clarke C."/>
            <person name="Higgins E.E."/>
            <person name="Huebert T."/>
            <person name="Sharpe A.G."/>
            <person name="Parkin I.A."/>
        </authorList>
    </citation>
    <scope>NUCLEOTIDE SEQUENCE [LARGE SCALE GENOMIC DNA]</scope>
    <source>
        <strain evidence="2">cv. DH55</strain>
    </source>
</reference>
<proteinExistence type="predicted"/>
<dbReference type="InterPro" id="IPR055411">
    <property type="entry name" value="LRR_FXL15/At3g58940/PEG3-like"/>
</dbReference>
<dbReference type="GeneID" id="104783574"/>
<dbReference type="Gene3D" id="3.80.10.10">
    <property type="entry name" value="Ribonuclease Inhibitor"/>
    <property type="match status" value="1"/>
</dbReference>
<reference evidence="3" key="2">
    <citation type="submission" date="2025-08" db="UniProtKB">
        <authorList>
            <consortium name="RefSeq"/>
        </authorList>
    </citation>
    <scope>IDENTIFICATION</scope>
    <source>
        <tissue evidence="3">Leaf</tissue>
    </source>
</reference>
<dbReference type="PANTHER" id="PTHR31900:SF34">
    <property type="entry name" value="EMB|CAB62440.1-RELATED"/>
    <property type="match status" value="1"/>
</dbReference>
<sequence length="263" mass="29250">MSVLAKRWRSLWKMMPCLDFEYSGRTSYETFSNNVCRCLLSHQAPVLQSLDLWIYFTKGTSSIDIGILVGTAFGLHVRKLVLNIFTGGEPFKFPSSLYNCETLETLELGSNLGSVLVDVPSPVCRKSLRTLRLIEVDYKDDESIINLLSGCINLENLVVNLNGDESCENVETFTIAVPSLQRLTIIDYIYDSVCEINAPSLKYLKIEGLLVGSDYCLTENVPGLVEADIAINGEIDENILGSLTSVKRLSLKVSPLEVRFSCD</sequence>
<dbReference type="SUPFAM" id="SSF52047">
    <property type="entry name" value="RNI-like"/>
    <property type="match status" value="1"/>
</dbReference>
<dbReference type="RefSeq" id="XP_019100094.1">
    <property type="nucleotide sequence ID" value="XM_019244549.1"/>
</dbReference>
<feature type="domain" description="F-box/LRR-repeat protein 15/At3g58940/PEG3-like LRR" evidence="1">
    <location>
        <begin position="77"/>
        <end position="209"/>
    </location>
</feature>